<dbReference type="EMBL" id="JACCHL010000001">
    <property type="protein sequence ID" value="NYH53097.1"/>
    <property type="molecule type" value="Genomic_DNA"/>
</dbReference>
<dbReference type="Proteomes" id="UP000584931">
    <property type="component" value="Unassembled WGS sequence"/>
</dbReference>
<reference evidence="3 4" key="1">
    <citation type="submission" date="2020-07" db="EMBL/GenBank/DDBJ databases">
        <title>Sequencing the genomes of 1000 actinobacteria strains.</title>
        <authorList>
            <person name="Klenk H.-P."/>
        </authorList>
    </citation>
    <scope>NUCLEOTIDE SEQUENCE [LARGE SCALE GENOMIC DNA]</scope>
    <source>
        <strain evidence="3 4">DSM 45278</strain>
    </source>
</reference>
<evidence type="ECO:0000313" key="4">
    <source>
        <dbReference type="Proteomes" id="UP000584931"/>
    </source>
</evidence>
<sequence length="67" mass="7153">MNEVSQMSIAKKPWHKSSYSNEAGTCVEVSEGAVTGVRDSQNPHLVSLEFPASAWTGFLSGIGSPRT</sequence>
<dbReference type="Pfam" id="PF04149">
    <property type="entry name" value="DUF397"/>
    <property type="match status" value="1"/>
</dbReference>
<gene>
    <name evidence="3" type="ORF">HNR06_002686</name>
</gene>
<dbReference type="RefSeq" id="WP_394354404.1">
    <property type="nucleotide sequence ID" value="NZ_JACCHL010000001.1"/>
</dbReference>
<accession>A0A7Y9XE00</accession>
<dbReference type="InterPro" id="IPR007278">
    <property type="entry name" value="DUF397"/>
</dbReference>
<comment type="caution">
    <text evidence="3">The sequence shown here is derived from an EMBL/GenBank/DDBJ whole genome shotgun (WGS) entry which is preliminary data.</text>
</comment>
<name>A0A7Y9XE00_9ACTN</name>
<organism evidence="3 4">
    <name type="scientific">Nocardiopsis sinuspersici</name>
    <dbReference type="NCBI Taxonomy" id="501010"/>
    <lineage>
        <taxon>Bacteria</taxon>
        <taxon>Bacillati</taxon>
        <taxon>Actinomycetota</taxon>
        <taxon>Actinomycetes</taxon>
        <taxon>Streptosporangiales</taxon>
        <taxon>Nocardiopsidaceae</taxon>
        <taxon>Nocardiopsis</taxon>
    </lineage>
</organism>
<evidence type="ECO:0000256" key="1">
    <source>
        <dbReference type="SAM" id="MobiDB-lite"/>
    </source>
</evidence>
<evidence type="ECO:0000313" key="3">
    <source>
        <dbReference type="EMBL" id="NYH53097.1"/>
    </source>
</evidence>
<protein>
    <recommendedName>
        <fullName evidence="2">DUF397 domain-containing protein</fullName>
    </recommendedName>
</protein>
<dbReference type="AlphaFoldDB" id="A0A7Y9XE00"/>
<feature type="region of interest" description="Disordered" evidence="1">
    <location>
        <begin position="1"/>
        <end position="21"/>
    </location>
</feature>
<proteinExistence type="predicted"/>
<feature type="domain" description="DUF397" evidence="2">
    <location>
        <begin position="14"/>
        <end position="62"/>
    </location>
</feature>
<evidence type="ECO:0000259" key="2">
    <source>
        <dbReference type="Pfam" id="PF04149"/>
    </source>
</evidence>